<dbReference type="NCBIfam" id="NF008549">
    <property type="entry name" value="PRK11476.1"/>
    <property type="match status" value="1"/>
</dbReference>
<reference evidence="1 2" key="1">
    <citation type="submission" date="2018-07" db="EMBL/GenBank/DDBJ databases">
        <title>Genomic Encyclopedia of Type Strains, Phase IV (KMG-IV): sequencing the most valuable type-strain genomes for metagenomic binning, comparative biology and taxonomic classification.</title>
        <authorList>
            <person name="Goeker M."/>
        </authorList>
    </citation>
    <scope>NUCLEOTIDE SEQUENCE [LARGE SCALE GENOMIC DNA]</scope>
    <source>
        <strain evidence="1 2">DSM 103736</strain>
    </source>
</reference>
<sequence>MSRNFDREPLYLCVARWVMQQKTWVCAQSIAEQFGLPLSKAVNTVSYILAEVNEITCSTKTVPNQLAGRGCQCQRLLRVEHIDDSIEARLLNAVNIESIPTSLSDRITTAIPPGKLNREEKWQWLLSKSVRK</sequence>
<keyword evidence="2" id="KW-1185">Reference proteome</keyword>
<dbReference type="RefSeq" id="WP_115456352.1">
    <property type="nucleotide sequence ID" value="NZ_QRAP01000001.1"/>
</dbReference>
<dbReference type="Gene3D" id="1.10.10.10">
    <property type="entry name" value="Winged helix-like DNA-binding domain superfamily/Winged helix DNA-binding domain"/>
    <property type="match status" value="1"/>
</dbReference>
<accession>A0A370R3E7</accession>
<dbReference type="AlphaFoldDB" id="A0A370R3E7"/>
<gene>
    <name evidence="1" type="ORF">C8D90_1013</name>
</gene>
<dbReference type="Pfam" id="PF07180">
    <property type="entry name" value="CaiF_GrlA"/>
    <property type="match status" value="1"/>
</dbReference>
<name>A0A370R3E7_9GAMM</name>
<organism evidence="1 2">
    <name type="scientific">Enterobacillus tribolii</name>
    <dbReference type="NCBI Taxonomy" id="1487935"/>
    <lineage>
        <taxon>Bacteria</taxon>
        <taxon>Pseudomonadati</taxon>
        <taxon>Pseudomonadota</taxon>
        <taxon>Gammaproteobacteria</taxon>
        <taxon>Enterobacterales</taxon>
        <taxon>Hafniaceae</taxon>
        <taxon>Enterobacillus</taxon>
    </lineage>
</organism>
<dbReference type="Proteomes" id="UP000254848">
    <property type="component" value="Unassembled WGS sequence"/>
</dbReference>
<comment type="caution">
    <text evidence="1">The sequence shown here is derived from an EMBL/GenBank/DDBJ whole genome shotgun (WGS) entry which is preliminary data.</text>
</comment>
<evidence type="ECO:0000313" key="2">
    <source>
        <dbReference type="Proteomes" id="UP000254848"/>
    </source>
</evidence>
<dbReference type="InterPro" id="IPR020357">
    <property type="entry name" value="Tscrpt_reg_CaiF/GrlA"/>
</dbReference>
<dbReference type="EMBL" id="QRAP01000001">
    <property type="protein sequence ID" value="RDK96575.1"/>
    <property type="molecule type" value="Genomic_DNA"/>
</dbReference>
<evidence type="ECO:0000313" key="1">
    <source>
        <dbReference type="EMBL" id="RDK96575.1"/>
    </source>
</evidence>
<dbReference type="InterPro" id="IPR036388">
    <property type="entry name" value="WH-like_DNA-bd_sf"/>
</dbReference>
<dbReference type="OrthoDB" id="6586425at2"/>
<proteinExistence type="predicted"/>
<dbReference type="GO" id="GO:0006351">
    <property type="term" value="P:DNA-templated transcription"/>
    <property type="evidence" value="ECO:0007669"/>
    <property type="project" value="InterPro"/>
</dbReference>
<protein>
    <submittedName>
        <fullName evidence="1">Transcriptional activator CaiF</fullName>
    </submittedName>
</protein>